<evidence type="ECO:0000256" key="2">
    <source>
        <dbReference type="SAM" id="Phobius"/>
    </source>
</evidence>
<dbReference type="EMBL" id="BACD03000002">
    <property type="protein sequence ID" value="GAO46036.1"/>
    <property type="molecule type" value="Genomic_DNA"/>
</dbReference>
<feature type="compositionally biased region" description="Acidic residues" evidence="1">
    <location>
        <begin position="329"/>
        <end position="341"/>
    </location>
</feature>
<keyword evidence="2" id="KW-0812">Transmembrane</keyword>
<organism evidence="3 4">
    <name type="scientific">Saitoella complicata (strain BCRC 22490 / CBS 7301 / JCM 7358 / NBRC 10748 / NRRL Y-17804)</name>
    <dbReference type="NCBI Taxonomy" id="698492"/>
    <lineage>
        <taxon>Eukaryota</taxon>
        <taxon>Fungi</taxon>
        <taxon>Dikarya</taxon>
        <taxon>Ascomycota</taxon>
        <taxon>Taphrinomycotina</taxon>
        <taxon>Taphrinomycotina incertae sedis</taxon>
        <taxon>Saitoella</taxon>
    </lineage>
</organism>
<evidence type="ECO:0008006" key="5">
    <source>
        <dbReference type="Google" id="ProtNLM"/>
    </source>
</evidence>
<evidence type="ECO:0000313" key="3">
    <source>
        <dbReference type="EMBL" id="GAO46036.1"/>
    </source>
</evidence>
<feature type="transmembrane region" description="Helical" evidence="2">
    <location>
        <begin position="227"/>
        <end position="252"/>
    </location>
</feature>
<feature type="compositionally biased region" description="Polar residues" evidence="1">
    <location>
        <begin position="395"/>
        <end position="404"/>
    </location>
</feature>
<comment type="caution">
    <text evidence="3">The sequence shown here is derived from an EMBL/GenBank/DDBJ whole genome shotgun (WGS) entry which is preliminary data.</text>
</comment>
<feature type="transmembrane region" description="Helical" evidence="2">
    <location>
        <begin position="20"/>
        <end position="38"/>
    </location>
</feature>
<feature type="compositionally biased region" description="Basic residues" evidence="1">
    <location>
        <begin position="416"/>
        <end position="426"/>
    </location>
</feature>
<evidence type="ECO:0000313" key="4">
    <source>
        <dbReference type="Proteomes" id="UP000033140"/>
    </source>
</evidence>
<reference evidence="3 4" key="1">
    <citation type="journal article" date="2011" name="J. Gen. Appl. Microbiol.">
        <title>Draft genome sequencing of the enigmatic yeast Saitoella complicata.</title>
        <authorList>
            <person name="Nishida H."/>
            <person name="Hamamoto M."/>
            <person name="Sugiyama J."/>
        </authorList>
    </citation>
    <scope>NUCLEOTIDE SEQUENCE [LARGE SCALE GENOMIC DNA]</scope>
    <source>
        <strain evidence="3 4">NRRL Y-17804</strain>
    </source>
</reference>
<dbReference type="AlphaFoldDB" id="A0A0E9N8L0"/>
<reference evidence="3 4" key="3">
    <citation type="journal article" date="2015" name="Genome Announc.">
        <title>Draft Genome Sequence of the Archiascomycetous Yeast Saitoella complicata.</title>
        <authorList>
            <person name="Yamauchi K."/>
            <person name="Kondo S."/>
            <person name="Hamamoto M."/>
            <person name="Takahashi Y."/>
            <person name="Ogura Y."/>
            <person name="Hayashi T."/>
            <person name="Nishida H."/>
        </authorList>
    </citation>
    <scope>NUCLEOTIDE SEQUENCE [LARGE SCALE GENOMIC DNA]</scope>
    <source>
        <strain evidence="3 4">NRRL Y-17804</strain>
    </source>
</reference>
<feature type="region of interest" description="Disordered" evidence="1">
    <location>
        <begin position="303"/>
        <end position="426"/>
    </location>
</feature>
<evidence type="ECO:0000256" key="1">
    <source>
        <dbReference type="SAM" id="MobiDB-lite"/>
    </source>
</evidence>
<keyword evidence="2" id="KW-0472">Membrane</keyword>
<protein>
    <recommendedName>
        <fullName evidence="5">Transmembrane protein</fullName>
    </recommendedName>
</protein>
<keyword evidence="4" id="KW-1185">Reference proteome</keyword>
<feature type="transmembrane region" description="Helical" evidence="2">
    <location>
        <begin position="180"/>
        <end position="207"/>
    </location>
</feature>
<name>A0A0E9N8L0_SAICN</name>
<reference evidence="3 4" key="2">
    <citation type="journal article" date="2014" name="J. Gen. Appl. Microbiol.">
        <title>The early diverging ascomycetous budding yeast Saitoella complicata has three histone deacetylases belonging to the Clr6, Hos2, and Rpd3 lineages.</title>
        <authorList>
            <person name="Nishida H."/>
            <person name="Matsumoto T."/>
            <person name="Kondo S."/>
            <person name="Hamamoto M."/>
            <person name="Yoshikawa H."/>
        </authorList>
    </citation>
    <scope>NUCLEOTIDE SEQUENCE [LARGE SCALE GENOMIC DNA]</scope>
    <source>
        <strain evidence="3 4">NRRL Y-17804</strain>
    </source>
</reference>
<proteinExistence type="predicted"/>
<gene>
    <name evidence="3" type="ORF">G7K_0281-t1</name>
</gene>
<keyword evidence="2" id="KW-1133">Transmembrane helix</keyword>
<accession>A0A0E9N8L0</accession>
<dbReference type="Proteomes" id="UP000033140">
    <property type="component" value="Unassembled WGS sequence"/>
</dbReference>
<sequence length="426" mass="45063">MARPTRIDLHTPTRGNLRNTAGVGIALALLAILMGLLAHVSEPLAPVPTAAAIQVANAAHNVQAGMLKSDRVAPVVPGSVVEKVGAVLEPHTVPQPVAVPPVPHAAAVGGAGPAGGVGVAHSVPAAVPAPVAPVMQPVFAEPLPQSNHPALPIAKTEQPDARAPSLALFSLPKLKTMGKWIIWPFGVLISVLHVVFRPVTVMVQLVWAALMAPVRLLGGFVGMLYPVYIFLGCAAIIGLIIGAFAAVGDALLYTALNHILRTVSIVAKNVLATWGWSWEEESGRPSTPTDFPAGYVTPPRPFPRSSASWSGVAGGGGQGATSPVQTIHEEEEEEEEDEEDVWSSPVSPAIEVNRGATGSGMRTRRGSGRWRKWEDEDEDEVDGESGGYESEERTQNSNKDQSYWRSVEGVSDRGRQRMGIRTLHHG</sequence>